<accession>A0A8C0Y930</accession>
<evidence type="ECO:0000313" key="11">
    <source>
        <dbReference type="Proteomes" id="UP001108240"/>
    </source>
</evidence>
<dbReference type="Pfam" id="PF01161">
    <property type="entry name" value="PBP"/>
    <property type="match status" value="1"/>
</dbReference>
<dbReference type="GO" id="GO:0005762">
    <property type="term" value="C:mitochondrial large ribosomal subunit"/>
    <property type="evidence" value="ECO:0007669"/>
    <property type="project" value="TreeGrafter"/>
</dbReference>
<comment type="similarity">
    <text evidence="7">Belongs to the phosphatidylethanolamine-binding protein family. Mitochondrion-specific ribosomal protein mL38 subfamily.</text>
</comment>
<proteinExistence type="inferred from homology"/>
<comment type="subcellular location">
    <subcellularLocation>
        <location evidence="1">Mitochondrion</location>
    </subcellularLocation>
</comment>
<dbReference type="Proteomes" id="UP001108240">
    <property type="component" value="Unplaced"/>
</dbReference>
<evidence type="ECO:0000256" key="2">
    <source>
        <dbReference type="ARBA" id="ARBA00022946"/>
    </source>
</evidence>
<dbReference type="GO" id="GO:0005743">
    <property type="term" value="C:mitochondrial inner membrane"/>
    <property type="evidence" value="ECO:0007669"/>
    <property type="project" value="UniProtKB-ARBA"/>
</dbReference>
<evidence type="ECO:0000256" key="4">
    <source>
        <dbReference type="ARBA" id="ARBA00023054"/>
    </source>
</evidence>
<dbReference type="SUPFAM" id="SSF49777">
    <property type="entry name" value="PEBP-like"/>
    <property type="match status" value="1"/>
</dbReference>
<dbReference type="Gene3D" id="3.90.280.10">
    <property type="entry name" value="PEBP-like"/>
    <property type="match status" value="1"/>
</dbReference>
<sequence length="443" mass="51809">MTCTHVTSRVLCIDVLPRRGPSWRCAARRVFCCGRRRTRGSSITRGVSGSPVSAAGRYYCECADNELNHQQSRCCACVRACLPAFWSALSHRSPPEGPMPNEDIDWTRLDSLEKYRSYTRYVRAAEEADRRDVWWKTYRKYREEEKNAAVETVNIGLPYQRPSRKTEVKERKKVLLENKKNPEMERDNRLRTFRIPLERVKTQWEQTNGPYHIKRLAEHYGIYKDLFPMAYFVPRVMLRVAYGEDSSAAVHYGNHLTPSQAAQAPEVHFEAEENSLWTLLLTSPDEHLLDGEQEYLHWLVGNIPGNSVSSGEELCPYISPFPARGTGFHRYIYILFKQEHPVNFSSDLRPSPCFCLKERTFRTLDFYRKHQDIMTPAGLAFFQCQWDQSVSHTFHTLLNMREPVFEYDRPPVYHPPQKKYPQGQPLRYLDRYRDGAQNTFGIY</sequence>
<dbReference type="CDD" id="cd00866">
    <property type="entry name" value="PEBP_euk"/>
    <property type="match status" value="1"/>
</dbReference>
<keyword evidence="6" id="KW-0687">Ribonucleoprotein</keyword>
<evidence type="ECO:0000256" key="5">
    <source>
        <dbReference type="ARBA" id="ARBA00023128"/>
    </source>
</evidence>
<keyword evidence="11" id="KW-1185">Reference proteome</keyword>
<dbReference type="InterPro" id="IPR008914">
    <property type="entry name" value="PEBP"/>
</dbReference>
<organism evidence="10 11">
    <name type="scientific">Cyprinus carpio carpio</name>
    <dbReference type="NCBI Taxonomy" id="630221"/>
    <lineage>
        <taxon>Eukaryota</taxon>
        <taxon>Metazoa</taxon>
        <taxon>Chordata</taxon>
        <taxon>Craniata</taxon>
        <taxon>Vertebrata</taxon>
        <taxon>Euteleostomi</taxon>
        <taxon>Actinopterygii</taxon>
        <taxon>Neopterygii</taxon>
        <taxon>Teleostei</taxon>
        <taxon>Ostariophysi</taxon>
        <taxon>Cypriniformes</taxon>
        <taxon>Cyprinidae</taxon>
        <taxon>Cyprininae</taxon>
        <taxon>Cyprinus</taxon>
    </lineage>
</organism>
<evidence type="ECO:0000313" key="10">
    <source>
        <dbReference type="Ensembl" id="ENSCCRP00000005422.2"/>
    </source>
</evidence>
<dbReference type="InterPro" id="IPR036610">
    <property type="entry name" value="PEBP-like_sf"/>
</dbReference>
<dbReference type="Ensembl" id="ENSCCRT00000005980.2">
    <property type="protein sequence ID" value="ENSCCRP00000005422.2"/>
    <property type="gene ID" value="ENSCCRG00000003184.2"/>
</dbReference>
<dbReference type="OMA" id="PQKKFPH"/>
<evidence type="ECO:0000256" key="1">
    <source>
        <dbReference type="ARBA" id="ARBA00004173"/>
    </source>
</evidence>
<dbReference type="FunFam" id="3.90.280.10:FF:000002">
    <property type="entry name" value="39S ribosomal protein L38, mitochondrial"/>
    <property type="match status" value="1"/>
</dbReference>
<evidence type="ECO:0000256" key="9">
    <source>
        <dbReference type="ARBA" id="ARBA00041206"/>
    </source>
</evidence>
<keyword evidence="3" id="KW-0689">Ribosomal protein</keyword>
<evidence type="ECO:0000256" key="7">
    <source>
        <dbReference type="ARBA" id="ARBA00038016"/>
    </source>
</evidence>
<dbReference type="InterPro" id="IPR035810">
    <property type="entry name" value="PEBP_euk"/>
</dbReference>
<protein>
    <recommendedName>
        <fullName evidence="8">Large ribosomal subunit protein mL38</fullName>
    </recommendedName>
    <alternativeName>
        <fullName evidence="9">39S ribosomal protein L38, mitochondrial</fullName>
    </alternativeName>
</protein>
<reference evidence="10" key="2">
    <citation type="submission" date="2025-09" db="UniProtKB">
        <authorList>
            <consortium name="Ensembl"/>
        </authorList>
    </citation>
    <scope>IDENTIFICATION</scope>
</reference>
<dbReference type="GeneTree" id="ENSGT00900000141125"/>
<dbReference type="PANTHER" id="PTHR11362:SF133">
    <property type="entry name" value="LARGE RIBOSOMAL SUBUNIT PROTEIN ML38"/>
    <property type="match status" value="1"/>
</dbReference>
<evidence type="ECO:0000256" key="8">
    <source>
        <dbReference type="ARBA" id="ARBA00039444"/>
    </source>
</evidence>
<dbReference type="AlphaFoldDB" id="A0A8C0Y930"/>
<evidence type="ECO:0000256" key="3">
    <source>
        <dbReference type="ARBA" id="ARBA00022980"/>
    </source>
</evidence>
<evidence type="ECO:0000256" key="6">
    <source>
        <dbReference type="ARBA" id="ARBA00023274"/>
    </source>
</evidence>
<keyword evidence="5" id="KW-0496">Mitochondrion</keyword>
<keyword evidence="2" id="KW-0809">Transit peptide</keyword>
<name>A0A8C0Y930_CYPCA</name>
<reference evidence="10" key="1">
    <citation type="submission" date="2025-08" db="UniProtKB">
        <authorList>
            <consortium name="Ensembl"/>
        </authorList>
    </citation>
    <scope>IDENTIFICATION</scope>
</reference>
<keyword evidence="4" id="KW-0175">Coiled coil</keyword>
<dbReference type="PANTHER" id="PTHR11362">
    <property type="entry name" value="PHOSPHATIDYLETHANOLAMINE-BINDING PROTEIN"/>
    <property type="match status" value="1"/>
</dbReference>